<keyword evidence="4" id="KW-0067">ATP-binding</keyword>
<accession>A0AA89B3T6</accession>
<evidence type="ECO:0000256" key="3">
    <source>
        <dbReference type="ARBA" id="ARBA00022741"/>
    </source>
</evidence>
<gene>
    <name evidence="7" type="ORF">RJ639_042183</name>
</gene>
<dbReference type="Pfam" id="PF07724">
    <property type="entry name" value="AAA_2"/>
    <property type="match status" value="1"/>
</dbReference>
<dbReference type="PANTHER" id="PTHR11638:SF155">
    <property type="entry name" value="CHAPERONE PROTEIN CLPC1, CHLOROPLASTIC-LIKE"/>
    <property type="match status" value="1"/>
</dbReference>
<dbReference type="InterPro" id="IPR001270">
    <property type="entry name" value="ClpA/B"/>
</dbReference>
<keyword evidence="1" id="KW-0934">Plastid</keyword>
<keyword evidence="8" id="KW-1185">Reference proteome</keyword>
<evidence type="ECO:0000259" key="6">
    <source>
        <dbReference type="SMART" id="SM01086"/>
    </source>
</evidence>
<keyword evidence="5" id="KW-0143">Chaperone</keyword>
<dbReference type="SMART" id="SM01086">
    <property type="entry name" value="ClpB_D2-small"/>
    <property type="match status" value="1"/>
</dbReference>
<proteinExistence type="predicted"/>
<dbReference type="CDD" id="cd19499">
    <property type="entry name" value="RecA-like_ClpB_Hsp104-like"/>
    <property type="match status" value="1"/>
</dbReference>
<dbReference type="PRINTS" id="PR00300">
    <property type="entry name" value="CLPPROTEASEA"/>
</dbReference>
<name>A0AA89B3T6_9ASTE</name>
<keyword evidence="3" id="KW-0547">Nucleotide-binding</keyword>
<dbReference type="GO" id="GO:0034605">
    <property type="term" value="P:cellular response to heat"/>
    <property type="evidence" value="ECO:0007669"/>
    <property type="project" value="TreeGrafter"/>
</dbReference>
<evidence type="ECO:0000256" key="1">
    <source>
        <dbReference type="ARBA" id="ARBA00022528"/>
    </source>
</evidence>
<feature type="domain" description="Clp ATPase C-terminal" evidence="6">
    <location>
        <begin position="232"/>
        <end position="322"/>
    </location>
</feature>
<dbReference type="PANTHER" id="PTHR11638">
    <property type="entry name" value="ATP-DEPENDENT CLP PROTEASE"/>
    <property type="match status" value="1"/>
</dbReference>
<keyword evidence="1" id="KW-0150">Chloroplast</keyword>
<dbReference type="GO" id="GO:0016887">
    <property type="term" value="F:ATP hydrolysis activity"/>
    <property type="evidence" value="ECO:0007669"/>
    <property type="project" value="InterPro"/>
</dbReference>
<organism evidence="7 8">
    <name type="scientific">Escallonia herrerae</name>
    <dbReference type="NCBI Taxonomy" id="1293975"/>
    <lineage>
        <taxon>Eukaryota</taxon>
        <taxon>Viridiplantae</taxon>
        <taxon>Streptophyta</taxon>
        <taxon>Embryophyta</taxon>
        <taxon>Tracheophyta</taxon>
        <taxon>Spermatophyta</taxon>
        <taxon>Magnoliopsida</taxon>
        <taxon>eudicotyledons</taxon>
        <taxon>Gunneridae</taxon>
        <taxon>Pentapetalae</taxon>
        <taxon>asterids</taxon>
        <taxon>campanulids</taxon>
        <taxon>Escalloniales</taxon>
        <taxon>Escalloniaceae</taxon>
        <taxon>Escallonia</taxon>
    </lineage>
</organism>
<dbReference type="InterPro" id="IPR003959">
    <property type="entry name" value="ATPase_AAA_core"/>
</dbReference>
<dbReference type="Gene3D" id="3.40.50.300">
    <property type="entry name" value="P-loop containing nucleotide triphosphate hydrolases"/>
    <property type="match status" value="1"/>
</dbReference>
<dbReference type="PROSITE" id="PS00871">
    <property type="entry name" value="CLPAB_2"/>
    <property type="match status" value="1"/>
</dbReference>
<dbReference type="EMBL" id="JAVXUP010000489">
    <property type="protein sequence ID" value="KAK3026730.1"/>
    <property type="molecule type" value="Genomic_DNA"/>
</dbReference>
<dbReference type="InterPro" id="IPR019489">
    <property type="entry name" value="Clp_ATPase_C"/>
</dbReference>
<comment type="caution">
    <text evidence="7">The sequence shown here is derived from an EMBL/GenBank/DDBJ whole genome shotgun (WGS) entry which is preliminary data.</text>
</comment>
<protein>
    <recommendedName>
        <fullName evidence="6">Clp ATPase C-terminal domain-containing protein</fullName>
    </recommendedName>
</protein>
<dbReference type="GO" id="GO:0005737">
    <property type="term" value="C:cytoplasm"/>
    <property type="evidence" value="ECO:0007669"/>
    <property type="project" value="TreeGrafter"/>
</dbReference>
<dbReference type="GO" id="GO:0005524">
    <property type="term" value="F:ATP binding"/>
    <property type="evidence" value="ECO:0007669"/>
    <property type="project" value="UniProtKB-KW"/>
</dbReference>
<sequence>MERKNKAGTEAGERIPLVTEDDIQQVVSSWTGIPVKKASMDESIRLLQMEETLHKRVIGQDEAVKAISCALRRARLGLKNPDRPTFFLGQQTELAKSLASCYFGSEDYMIRLDMSEYMERHTVAKLIGSPPGYVGYSEGGQLTGAIRRCPHSLILFDEIEKAHSDVLNLMLQILEGGRFMDSKGRVEDLKNAVIIMTSTVGSSVIQKRGRLIGFDLGYDEKDTSYSRIKSLLTGLQVKEIADIMLSEVCKRLKSINIKLQVVERFKDTVAKEGYDPKYGARRLRRALMRLLEHRLAERILTGEIRHGDSVILDANFDGSFTVNQTTSKLPHSNLLGVFPVN</sequence>
<dbReference type="InterPro" id="IPR027417">
    <property type="entry name" value="P-loop_NTPase"/>
</dbReference>
<dbReference type="InterPro" id="IPR028299">
    <property type="entry name" value="ClpA/B_CS2"/>
</dbReference>
<reference evidence="7" key="1">
    <citation type="submission" date="2022-12" db="EMBL/GenBank/DDBJ databases">
        <title>Draft genome assemblies for two species of Escallonia (Escalloniales).</title>
        <authorList>
            <person name="Chanderbali A."/>
            <person name="Dervinis C."/>
            <person name="Anghel I."/>
            <person name="Soltis D."/>
            <person name="Soltis P."/>
            <person name="Zapata F."/>
        </authorList>
    </citation>
    <scope>NUCLEOTIDE SEQUENCE</scope>
    <source>
        <strain evidence="7">UCBG64.0493</strain>
        <tissue evidence="7">Leaf</tissue>
    </source>
</reference>
<evidence type="ECO:0000256" key="4">
    <source>
        <dbReference type="ARBA" id="ARBA00022840"/>
    </source>
</evidence>
<dbReference type="Proteomes" id="UP001188597">
    <property type="component" value="Unassembled WGS sequence"/>
</dbReference>
<dbReference type="InterPro" id="IPR050130">
    <property type="entry name" value="ClpA_ClpB"/>
</dbReference>
<keyword evidence="2" id="KW-0677">Repeat</keyword>
<evidence type="ECO:0000313" key="8">
    <source>
        <dbReference type="Proteomes" id="UP001188597"/>
    </source>
</evidence>
<dbReference type="SUPFAM" id="SSF52540">
    <property type="entry name" value="P-loop containing nucleoside triphosphate hydrolases"/>
    <property type="match status" value="1"/>
</dbReference>
<dbReference type="AlphaFoldDB" id="A0AA89B3T6"/>
<evidence type="ECO:0000313" key="7">
    <source>
        <dbReference type="EMBL" id="KAK3026730.1"/>
    </source>
</evidence>
<evidence type="ECO:0000256" key="5">
    <source>
        <dbReference type="ARBA" id="ARBA00023186"/>
    </source>
</evidence>
<evidence type="ECO:0000256" key="2">
    <source>
        <dbReference type="ARBA" id="ARBA00022737"/>
    </source>
</evidence>